<keyword evidence="2" id="KW-1185">Reference proteome</keyword>
<protein>
    <submittedName>
        <fullName evidence="1">Uncharacterized protein</fullName>
    </submittedName>
</protein>
<accession>A0AAD7FRX3</accession>
<evidence type="ECO:0000313" key="1">
    <source>
        <dbReference type="EMBL" id="KAJ7634447.1"/>
    </source>
</evidence>
<dbReference type="AlphaFoldDB" id="A0AAD7FRX3"/>
<comment type="caution">
    <text evidence="1">The sequence shown here is derived from an EMBL/GenBank/DDBJ whole genome shotgun (WGS) entry which is preliminary data.</text>
</comment>
<gene>
    <name evidence="1" type="ORF">FB45DRAFT_1025395</name>
</gene>
<reference evidence="1" key="1">
    <citation type="submission" date="2023-03" db="EMBL/GenBank/DDBJ databases">
        <title>Massive genome expansion in bonnet fungi (Mycena s.s.) driven by repeated elements and novel gene families across ecological guilds.</title>
        <authorList>
            <consortium name="Lawrence Berkeley National Laboratory"/>
            <person name="Harder C.B."/>
            <person name="Miyauchi S."/>
            <person name="Viragh M."/>
            <person name="Kuo A."/>
            <person name="Thoen E."/>
            <person name="Andreopoulos B."/>
            <person name="Lu D."/>
            <person name="Skrede I."/>
            <person name="Drula E."/>
            <person name="Henrissat B."/>
            <person name="Morin E."/>
            <person name="Kohler A."/>
            <person name="Barry K."/>
            <person name="LaButti K."/>
            <person name="Morin E."/>
            <person name="Salamov A."/>
            <person name="Lipzen A."/>
            <person name="Mereny Z."/>
            <person name="Hegedus B."/>
            <person name="Baldrian P."/>
            <person name="Stursova M."/>
            <person name="Weitz H."/>
            <person name="Taylor A."/>
            <person name="Grigoriev I.V."/>
            <person name="Nagy L.G."/>
            <person name="Martin F."/>
            <person name="Kauserud H."/>
        </authorList>
    </citation>
    <scope>NUCLEOTIDE SEQUENCE</scope>
    <source>
        <strain evidence="1">9284</strain>
    </source>
</reference>
<evidence type="ECO:0000313" key="2">
    <source>
        <dbReference type="Proteomes" id="UP001221142"/>
    </source>
</evidence>
<proteinExistence type="predicted"/>
<dbReference type="EMBL" id="JARKIF010000007">
    <property type="protein sequence ID" value="KAJ7634447.1"/>
    <property type="molecule type" value="Genomic_DNA"/>
</dbReference>
<sequence>MRDAQGPVLRGACLWMGYEGEVSSTTDDVQLPFHTTLGEVDEISPWCRMLADVQCCVSSPVYAASATAMNSSHQQYYNYNGQLPGASPTTFRLAKRVRTLTEQETARGCW</sequence>
<dbReference type="Proteomes" id="UP001221142">
    <property type="component" value="Unassembled WGS sequence"/>
</dbReference>
<name>A0AAD7FRX3_9AGAR</name>
<organism evidence="1 2">
    <name type="scientific">Roridomyces roridus</name>
    <dbReference type="NCBI Taxonomy" id="1738132"/>
    <lineage>
        <taxon>Eukaryota</taxon>
        <taxon>Fungi</taxon>
        <taxon>Dikarya</taxon>
        <taxon>Basidiomycota</taxon>
        <taxon>Agaricomycotina</taxon>
        <taxon>Agaricomycetes</taxon>
        <taxon>Agaricomycetidae</taxon>
        <taxon>Agaricales</taxon>
        <taxon>Marasmiineae</taxon>
        <taxon>Mycenaceae</taxon>
        <taxon>Roridomyces</taxon>
    </lineage>
</organism>